<organism evidence="3 4">
    <name type="scientific">Collimonas arenae</name>
    <dbReference type="NCBI Taxonomy" id="279058"/>
    <lineage>
        <taxon>Bacteria</taxon>
        <taxon>Pseudomonadati</taxon>
        <taxon>Pseudomonadota</taxon>
        <taxon>Betaproteobacteria</taxon>
        <taxon>Burkholderiales</taxon>
        <taxon>Oxalobacteraceae</taxon>
        <taxon>Collimonas</taxon>
    </lineage>
</organism>
<dbReference type="RefSeq" id="WP_061533684.1">
    <property type="nucleotide sequence ID" value="NZ_CP013233.1"/>
</dbReference>
<evidence type="ECO:0000256" key="1">
    <source>
        <dbReference type="SAM" id="SignalP"/>
    </source>
</evidence>
<feature type="chain" id="PRO_5007277203" evidence="1">
    <location>
        <begin position="25"/>
        <end position="402"/>
    </location>
</feature>
<dbReference type="OrthoDB" id="9770043at2"/>
<dbReference type="InterPro" id="IPR011041">
    <property type="entry name" value="Quinoprot_gluc/sorb_DH_b-prop"/>
</dbReference>
<feature type="signal peptide" evidence="1">
    <location>
        <begin position="1"/>
        <end position="24"/>
    </location>
</feature>
<dbReference type="PANTHER" id="PTHR19328:SF53">
    <property type="entry name" value="MEMBRANE PROTEIN"/>
    <property type="match status" value="1"/>
</dbReference>
<reference evidence="3 4" key="1">
    <citation type="submission" date="2015-11" db="EMBL/GenBank/DDBJ databases">
        <title>Exploring the genomic traits of fungus-feeding bacterial genus Collimonas.</title>
        <authorList>
            <person name="Song C."/>
            <person name="Schmidt R."/>
            <person name="de Jager V."/>
            <person name="Krzyzanowska D."/>
            <person name="Jongedijk E."/>
            <person name="Cankar K."/>
            <person name="Beekwilder J."/>
            <person name="van Veen A."/>
            <person name="de Boer W."/>
            <person name="van Veen J.A."/>
            <person name="Garbeva P."/>
        </authorList>
    </citation>
    <scope>NUCLEOTIDE SEQUENCE [LARGE SCALE GENOMIC DNA]</scope>
    <source>
        <strain evidence="3 4">Ter282</strain>
    </source>
</reference>
<gene>
    <name evidence="3" type="ORF">CAter282_2689</name>
</gene>
<feature type="domain" description="Glucose/Sorbosone dehydrogenase" evidence="2">
    <location>
        <begin position="145"/>
        <end position="330"/>
    </location>
</feature>
<dbReference type="InterPro" id="IPR011042">
    <property type="entry name" value="6-blade_b-propeller_TolB-like"/>
</dbReference>
<dbReference type="InterPro" id="IPR012938">
    <property type="entry name" value="Glc/Sorbosone_DH"/>
</dbReference>
<dbReference type="Gene3D" id="2.120.10.30">
    <property type="entry name" value="TolB, C-terminal domain"/>
    <property type="match status" value="1"/>
</dbReference>
<dbReference type="Pfam" id="PF07995">
    <property type="entry name" value="GSDH"/>
    <property type="match status" value="1"/>
</dbReference>
<keyword evidence="1" id="KW-0732">Signal</keyword>
<accession>A0A127PS40</accession>
<dbReference type="EMBL" id="CP013235">
    <property type="protein sequence ID" value="AMP10419.1"/>
    <property type="molecule type" value="Genomic_DNA"/>
</dbReference>
<sequence>MRPALLLHKFLCIVFLLACGIASAKDSYQTSGSCDGFPRLDVKVAKGMCVGLVADHLGFARGVAAIGQDIYVLDMGGWTNKRGRLLRLNLKKDGKPEVLLSKLDMPNAIVATPDKRLLISMVGRIVRIDPAAKDIAGSMQDVIVNLPSTGRHPLSAMVLGADGSLYINVGSATDNCESQSGKADLPCPEIAETPPRASVLHANLASGQLPLDARAVQVHARGLRNSMALAISADGKLIAATNSRDNINVVDPKLSDAALPHDTLSWLVGGADYGWPYCFDMQRASPEYAGFDCSKKTAPSRLLPAHAAPLGMLIYNGKSMPALAGHLIIGYHGYRDTGHRLVSQALNATYQPVGEPQEIISGWHYRAGGHPMGAPVALATLDDGSIVITEDRNGTLLRLAPN</sequence>
<dbReference type="PANTHER" id="PTHR19328">
    <property type="entry name" value="HEDGEHOG-INTERACTING PROTEIN"/>
    <property type="match status" value="1"/>
</dbReference>
<dbReference type="PATRIC" id="fig|279058.17.peg.2932"/>
<name>A0A127PS40_9BURK</name>
<dbReference type="SUPFAM" id="SSF50952">
    <property type="entry name" value="Soluble quinoprotein glucose dehydrogenase"/>
    <property type="match status" value="1"/>
</dbReference>
<evidence type="ECO:0000313" key="4">
    <source>
        <dbReference type="Proteomes" id="UP000071778"/>
    </source>
</evidence>
<keyword evidence="4" id="KW-1185">Reference proteome</keyword>
<proteinExistence type="predicted"/>
<dbReference type="Proteomes" id="UP000071778">
    <property type="component" value="Chromosome"/>
</dbReference>
<evidence type="ECO:0000313" key="3">
    <source>
        <dbReference type="EMBL" id="AMP10419.1"/>
    </source>
</evidence>
<protein>
    <submittedName>
        <fullName evidence="3">Glucose / Sorbosone dehydrogenase family protein</fullName>
    </submittedName>
</protein>
<dbReference type="AlphaFoldDB" id="A0A127PS40"/>
<evidence type="ECO:0000259" key="2">
    <source>
        <dbReference type="Pfam" id="PF07995"/>
    </source>
</evidence>